<keyword evidence="1" id="KW-0808">Transferase</keyword>
<name>A0A926WG15_9NOST</name>
<protein>
    <recommendedName>
        <fullName evidence="2">Beta-ketoacyl-[acyl-carrier-protein] synthase III C-terminal domain-containing protein</fullName>
    </recommendedName>
</protein>
<evidence type="ECO:0000313" key="4">
    <source>
        <dbReference type="Proteomes" id="UP000662185"/>
    </source>
</evidence>
<feature type="domain" description="Beta-ketoacyl-[acyl-carrier-protein] synthase III C-terminal" evidence="2">
    <location>
        <begin position="257"/>
        <end position="353"/>
    </location>
</feature>
<keyword evidence="4" id="KW-1185">Reference proteome</keyword>
<gene>
    <name evidence="3" type="ORF">H6G06_07965</name>
</gene>
<comment type="caution">
    <text evidence="3">The sequence shown here is derived from an EMBL/GenBank/DDBJ whole genome shotgun (WGS) entry which is preliminary data.</text>
</comment>
<dbReference type="RefSeq" id="WP_190558818.1">
    <property type="nucleotide sequence ID" value="NZ_JACJQU010000003.1"/>
</dbReference>
<dbReference type="AlphaFoldDB" id="A0A926WG15"/>
<dbReference type="GO" id="GO:0016747">
    <property type="term" value="F:acyltransferase activity, transferring groups other than amino-acyl groups"/>
    <property type="evidence" value="ECO:0007669"/>
    <property type="project" value="InterPro"/>
</dbReference>
<dbReference type="InterPro" id="IPR016039">
    <property type="entry name" value="Thiolase-like"/>
</dbReference>
<sequence>MNNVYIADIRSITPRSYSAKYIADKMYPSHLYGDKLNILAKKLAEKIGVERRASVIDYELYPEITLANPDDHPKVWGTRIINELTENINKDDIGFLTLSYNVSYHKDILPSLASQIAIDAQLTKLDGNDEVAYYGCASSIYSLDQAVEYCKKYERPAIVFSFDQCTTKSLQLDKNDLDFKKMLVTNLLFTDGGVGMLIIPEKMRSLFQKPLLKIMNIKKKYIPGDLIAMKNGKLLISSNLKDIVPKLVSNELVKPFLRENQLNIEDLSEWSVHQGGTEVLKQFCDNECLGLSDKQIMRSLDLFRKRGNTSSASCLLVLESFFSDRNSTRSSNCTGIMLGFGAGYYFGILLYKWDSGT</sequence>
<dbReference type="InterPro" id="IPR011141">
    <property type="entry name" value="Polyketide_synthase_type-III"/>
</dbReference>
<dbReference type="PANTHER" id="PTHR11877:SF46">
    <property type="entry name" value="TYPE III POLYKETIDE SYNTHASE A"/>
    <property type="match status" value="1"/>
</dbReference>
<dbReference type="Proteomes" id="UP000662185">
    <property type="component" value="Unassembled WGS sequence"/>
</dbReference>
<proteinExistence type="predicted"/>
<evidence type="ECO:0000313" key="3">
    <source>
        <dbReference type="EMBL" id="MBD2293425.1"/>
    </source>
</evidence>
<organism evidence="3 4">
    <name type="scientific">Anabaena sphaerica FACHB-251</name>
    <dbReference type="NCBI Taxonomy" id="2692883"/>
    <lineage>
        <taxon>Bacteria</taxon>
        <taxon>Bacillati</taxon>
        <taxon>Cyanobacteriota</taxon>
        <taxon>Cyanophyceae</taxon>
        <taxon>Nostocales</taxon>
        <taxon>Nostocaceae</taxon>
        <taxon>Anabaena</taxon>
    </lineage>
</organism>
<dbReference type="Gene3D" id="3.40.47.10">
    <property type="match status" value="2"/>
</dbReference>
<dbReference type="PANTHER" id="PTHR11877">
    <property type="entry name" value="HYDROXYMETHYLGLUTARYL-COA SYNTHASE"/>
    <property type="match status" value="1"/>
</dbReference>
<evidence type="ECO:0000259" key="2">
    <source>
        <dbReference type="Pfam" id="PF08541"/>
    </source>
</evidence>
<evidence type="ECO:0000256" key="1">
    <source>
        <dbReference type="ARBA" id="ARBA00022679"/>
    </source>
</evidence>
<dbReference type="EMBL" id="JACJQU010000003">
    <property type="protein sequence ID" value="MBD2293425.1"/>
    <property type="molecule type" value="Genomic_DNA"/>
</dbReference>
<reference evidence="4" key="1">
    <citation type="journal article" date="2020" name="ISME J.">
        <title>Comparative genomics reveals insights into cyanobacterial evolution and habitat adaptation.</title>
        <authorList>
            <person name="Chen M.Y."/>
            <person name="Teng W.K."/>
            <person name="Zhao L."/>
            <person name="Hu C.X."/>
            <person name="Zhou Y.K."/>
            <person name="Han B.P."/>
            <person name="Song L.R."/>
            <person name="Shu W.S."/>
        </authorList>
    </citation>
    <scope>NUCLEOTIDE SEQUENCE [LARGE SCALE GENOMIC DNA]</scope>
    <source>
        <strain evidence="4">FACHB-251</strain>
    </source>
</reference>
<dbReference type="InterPro" id="IPR013747">
    <property type="entry name" value="ACP_syn_III_C"/>
</dbReference>
<accession>A0A926WG15</accession>
<dbReference type="Pfam" id="PF08541">
    <property type="entry name" value="ACP_syn_III_C"/>
    <property type="match status" value="1"/>
</dbReference>
<dbReference type="SUPFAM" id="SSF53901">
    <property type="entry name" value="Thiolase-like"/>
    <property type="match status" value="2"/>
</dbReference>
<dbReference type="GO" id="GO:0030639">
    <property type="term" value="P:polyketide biosynthetic process"/>
    <property type="evidence" value="ECO:0007669"/>
    <property type="project" value="TreeGrafter"/>
</dbReference>